<feature type="compositionally biased region" description="Low complexity" evidence="1">
    <location>
        <begin position="1"/>
        <end position="14"/>
    </location>
</feature>
<accession>A0A7R9ICB0</accession>
<feature type="region of interest" description="Disordered" evidence="1">
    <location>
        <begin position="280"/>
        <end position="300"/>
    </location>
</feature>
<reference evidence="2" key="1">
    <citation type="submission" date="2020-11" db="EMBL/GenBank/DDBJ databases">
        <authorList>
            <person name="Tran Van P."/>
        </authorList>
    </citation>
    <scope>NUCLEOTIDE SEQUENCE</scope>
</reference>
<evidence type="ECO:0000313" key="2">
    <source>
        <dbReference type="EMBL" id="CAD7453311.1"/>
    </source>
</evidence>
<dbReference type="EMBL" id="OE000302">
    <property type="protein sequence ID" value="CAD7453311.1"/>
    <property type="molecule type" value="Genomic_DNA"/>
</dbReference>
<protein>
    <submittedName>
        <fullName evidence="2">Uncharacterized protein</fullName>
    </submittedName>
</protein>
<proteinExistence type="predicted"/>
<feature type="region of interest" description="Disordered" evidence="1">
    <location>
        <begin position="1"/>
        <end position="96"/>
    </location>
</feature>
<gene>
    <name evidence="2" type="ORF">TTEB3V08_LOCUS1458</name>
</gene>
<name>A0A7R9ICB0_9NEOP</name>
<sequence length="436" mass="48316">MGSSDRSLSSGISIPQWMKGRMGDRCDVQEPFSPPSNDDNFFYLRYPKVSSQKQQQQQPGYSVLKSEIRRQPEPLIVRPQPSSPPNKPKDFSQHPLPCQQFIPNAPERKAIPMALPDKPRMVKSTGTDDGFKGDGAACGISVMEMAHQMVAGKFMVRDEPAASSEGFDFNRRRGSKSLPTSPLQTPLPSPDSSPAIPRRGLVQHNRYFTGRFGVTGKGEGEKSTGSWLLVGLLGQQRINQEPSAMAPEQATAESKEKVAELRRNKSLSSLTVLTSISEGLTEEGGDDKSKSGPITKFQPRPSELREMNFMLPTSIRYLAGPHCTCADREDMKPAHLPGTSMPSPDIAHMFIHHVHDPLAAETNFIDFMSFWINSENQRLSESSRREKRSFVHSGSPHSGDRQLRTYADCPSQMVYRNESSIPISDIGLVNTWLSCG</sequence>
<feature type="region of interest" description="Disordered" evidence="1">
    <location>
        <begin position="382"/>
        <end position="403"/>
    </location>
</feature>
<dbReference type="AlphaFoldDB" id="A0A7R9ICB0"/>
<evidence type="ECO:0000256" key="1">
    <source>
        <dbReference type="SAM" id="MobiDB-lite"/>
    </source>
</evidence>
<feature type="region of interest" description="Disordered" evidence="1">
    <location>
        <begin position="164"/>
        <end position="198"/>
    </location>
</feature>
<organism evidence="2">
    <name type="scientific">Timema tahoe</name>
    <dbReference type="NCBI Taxonomy" id="61484"/>
    <lineage>
        <taxon>Eukaryota</taxon>
        <taxon>Metazoa</taxon>
        <taxon>Ecdysozoa</taxon>
        <taxon>Arthropoda</taxon>
        <taxon>Hexapoda</taxon>
        <taxon>Insecta</taxon>
        <taxon>Pterygota</taxon>
        <taxon>Neoptera</taxon>
        <taxon>Polyneoptera</taxon>
        <taxon>Phasmatodea</taxon>
        <taxon>Timematodea</taxon>
        <taxon>Timematoidea</taxon>
        <taxon>Timematidae</taxon>
        <taxon>Timema</taxon>
    </lineage>
</organism>